<organism evidence="1 2">
    <name type="scientific">Rhodococcus erythropolis</name>
    <name type="common">Arthrobacter picolinophilus</name>
    <dbReference type="NCBI Taxonomy" id="1833"/>
    <lineage>
        <taxon>Bacteria</taxon>
        <taxon>Bacillati</taxon>
        <taxon>Actinomycetota</taxon>
        <taxon>Actinomycetes</taxon>
        <taxon>Mycobacteriales</taxon>
        <taxon>Nocardiaceae</taxon>
        <taxon>Rhodococcus</taxon>
        <taxon>Rhodococcus erythropolis group</taxon>
    </lineage>
</organism>
<gene>
    <name evidence="1" type="ORF">G9444_0063</name>
</gene>
<evidence type="ECO:0000313" key="2">
    <source>
        <dbReference type="Proteomes" id="UP000502345"/>
    </source>
</evidence>
<dbReference type="AlphaFoldDB" id="A0A6G9CJX1"/>
<sequence>MDDVGSAFTHLTERARAFFSGPVVHVLKECSVEGFEVVVIE</sequence>
<accession>A0A6G9CJX1</accession>
<dbReference type="EMBL" id="CP050124">
    <property type="protein sequence ID" value="QIP37307.1"/>
    <property type="molecule type" value="Genomic_DNA"/>
</dbReference>
<evidence type="ECO:0000313" key="1">
    <source>
        <dbReference type="EMBL" id="QIP37307.1"/>
    </source>
</evidence>
<reference evidence="1 2" key="1">
    <citation type="submission" date="2020-03" db="EMBL/GenBank/DDBJ databases">
        <title>Screen low temperature-resistant strains for efficient degradation of petroleum hydrocarbons under the low temperature.</title>
        <authorList>
            <person name="Wang Y."/>
            <person name="Chen J."/>
        </authorList>
    </citation>
    <scope>NUCLEOTIDE SEQUENCE [LARGE SCALE GENOMIC DNA]</scope>
    <source>
        <strain evidence="1 2">KB1</strain>
    </source>
</reference>
<dbReference type="Proteomes" id="UP000502345">
    <property type="component" value="Chromosome"/>
</dbReference>
<protein>
    <submittedName>
        <fullName evidence="1">Uncharacterized protein</fullName>
    </submittedName>
</protein>
<name>A0A6G9CJX1_RHOER</name>
<proteinExistence type="predicted"/>